<keyword evidence="1" id="KW-0472">Membrane</keyword>
<evidence type="ECO:0000313" key="3">
    <source>
        <dbReference type="Proteomes" id="UP000233469"/>
    </source>
</evidence>
<sequence length="167" mass="19358">MDIKDTSFLGIDETGIYIQTDRNTSFLGHIANHYSNVPPHLIQNYQKVFEEKANNNNKKRKFSNQTSLYDYHDADELLQRRIDRINKALLKFFIEDVINRVGVSKFSAIVSDNGSNVRKALQHPFADKLLKKVNILVTFFRNNTRAGKNILNLNVIIYFITWLLIGI</sequence>
<feature type="transmembrane region" description="Helical" evidence="1">
    <location>
        <begin position="149"/>
        <end position="165"/>
    </location>
</feature>
<organism evidence="2 3">
    <name type="scientific">Rhizophagus irregularis</name>
    <dbReference type="NCBI Taxonomy" id="588596"/>
    <lineage>
        <taxon>Eukaryota</taxon>
        <taxon>Fungi</taxon>
        <taxon>Fungi incertae sedis</taxon>
        <taxon>Mucoromycota</taxon>
        <taxon>Glomeromycotina</taxon>
        <taxon>Glomeromycetes</taxon>
        <taxon>Glomerales</taxon>
        <taxon>Glomeraceae</taxon>
        <taxon>Rhizophagus</taxon>
    </lineage>
</organism>
<name>A0A2N1MAR4_9GLOM</name>
<gene>
    <name evidence="2" type="ORF">RhiirC2_795841</name>
</gene>
<reference evidence="2 3" key="2">
    <citation type="submission" date="2017-10" db="EMBL/GenBank/DDBJ databases">
        <title>Extensive intraspecific genome diversity in a model arbuscular mycorrhizal fungus.</title>
        <authorList>
            <person name="Chen E.C.H."/>
            <person name="Morin E."/>
            <person name="Baudet D."/>
            <person name="Noel J."/>
            <person name="Ndikumana S."/>
            <person name="Charron P."/>
            <person name="St-Onge C."/>
            <person name="Giorgi J."/>
            <person name="Grigoriev I.V."/>
            <person name="Roux C."/>
            <person name="Martin F.M."/>
            <person name="Corradi N."/>
        </authorList>
    </citation>
    <scope>NUCLEOTIDE SEQUENCE [LARGE SCALE GENOMIC DNA]</scope>
    <source>
        <strain evidence="2 3">C2</strain>
    </source>
</reference>
<keyword evidence="1" id="KW-0812">Transmembrane</keyword>
<proteinExistence type="predicted"/>
<dbReference type="Proteomes" id="UP000233469">
    <property type="component" value="Unassembled WGS sequence"/>
</dbReference>
<accession>A0A2N1MAR4</accession>
<dbReference type="AlphaFoldDB" id="A0A2N1MAR4"/>
<keyword evidence="1" id="KW-1133">Transmembrane helix</keyword>
<evidence type="ECO:0000256" key="1">
    <source>
        <dbReference type="SAM" id="Phobius"/>
    </source>
</evidence>
<dbReference type="EMBL" id="LLXL01003411">
    <property type="protein sequence ID" value="PKK58743.1"/>
    <property type="molecule type" value="Genomic_DNA"/>
</dbReference>
<evidence type="ECO:0008006" key="4">
    <source>
        <dbReference type="Google" id="ProtNLM"/>
    </source>
</evidence>
<comment type="caution">
    <text evidence="2">The sequence shown here is derived from an EMBL/GenBank/DDBJ whole genome shotgun (WGS) entry which is preliminary data.</text>
</comment>
<reference evidence="2 3" key="1">
    <citation type="submission" date="2016-04" db="EMBL/GenBank/DDBJ databases">
        <title>Genome analyses suggest a sexual origin of heterokaryosis in a supposedly ancient asexual fungus.</title>
        <authorList>
            <person name="Ropars J."/>
            <person name="Sedzielewska K."/>
            <person name="Noel J."/>
            <person name="Charron P."/>
            <person name="Farinelli L."/>
            <person name="Marton T."/>
            <person name="Kruger M."/>
            <person name="Pelin A."/>
            <person name="Brachmann A."/>
            <person name="Corradi N."/>
        </authorList>
    </citation>
    <scope>NUCLEOTIDE SEQUENCE [LARGE SCALE GENOMIC DNA]</scope>
    <source>
        <strain evidence="2 3">C2</strain>
    </source>
</reference>
<evidence type="ECO:0000313" key="2">
    <source>
        <dbReference type="EMBL" id="PKK58743.1"/>
    </source>
</evidence>
<protein>
    <recommendedName>
        <fullName evidence="4">DUF659 domain-containing protein</fullName>
    </recommendedName>
</protein>